<dbReference type="Proteomes" id="UP000275408">
    <property type="component" value="Unassembled WGS sequence"/>
</dbReference>
<comment type="caution">
    <text evidence="1">The sequence shown here is derived from an EMBL/GenBank/DDBJ whole genome shotgun (WGS) entry which is preliminary data.</text>
</comment>
<accession>A0A3M6U3Y0</accession>
<keyword evidence="2" id="KW-1185">Reference proteome</keyword>
<dbReference type="EMBL" id="RCHS01002293">
    <property type="protein sequence ID" value="RMX48311.1"/>
    <property type="molecule type" value="Genomic_DNA"/>
</dbReference>
<name>A0A3M6U3Y0_POCDA</name>
<sequence length="136" mass="16124">MLFVTDKPVSMNEWKEIQRADVEKVYARKSSSEDVEILRQSMETNQARCEVAKQQNAPVQVKGGRIRRHSSYEPNLDDILEEDVDGNGREHNRDLAEIHRERARNSRVLKKDREGRTWRKRHFVNNNYTRPRSYTA</sequence>
<proteinExistence type="predicted"/>
<dbReference type="AlphaFoldDB" id="A0A3M6U3Y0"/>
<evidence type="ECO:0000313" key="1">
    <source>
        <dbReference type="EMBL" id="RMX48311.1"/>
    </source>
</evidence>
<protein>
    <submittedName>
        <fullName evidence="1">Uncharacterized protein</fullName>
    </submittedName>
</protein>
<reference evidence="1 2" key="1">
    <citation type="journal article" date="2018" name="Sci. Rep.">
        <title>Comparative analysis of the Pocillopora damicornis genome highlights role of immune system in coral evolution.</title>
        <authorList>
            <person name="Cunning R."/>
            <person name="Bay R.A."/>
            <person name="Gillette P."/>
            <person name="Baker A.C."/>
            <person name="Traylor-Knowles N."/>
        </authorList>
    </citation>
    <scope>NUCLEOTIDE SEQUENCE [LARGE SCALE GENOMIC DNA]</scope>
    <source>
        <strain evidence="1">RSMAS</strain>
        <tissue evidence="1">Whole animal</tissue>
    </source>
</reference>
<gene>
    <name evidence="1" type="ORF">pdam_00011112</name>
</gene>
<organism evidence="1 2">
    <name type="scientific">Pocillopora damicornis</name>
    <name type="common">Cauliflower coral</name>
    <name type="synonym">Millepora damicornis</name>
    <dbReference type="NCBI Taxonomy" id="46731"/>
    <lineage>
        <taxon>Eukaryota</taxon>
        <taxon>Metazoa</taxon>
        <taxon>Cnidaria</taxon>
        <taxon>Anthozoa</taxon>
        <taxon>Hexacorallia</taxon>
        <taxon>Scleractinia</taxon>
        <taxon>Astrocoeniina</taxon>
        <taxon>Pocilloporidae</taxon>
        <taxon>Pocillopora</taxon>
    </lineage>
</organism>
<evidence type="ECO:0000313" key="2">
    <source>
        <dbReference type="Proteomes" id="UP000275408"/>
    </source>
</evidence>